<comment type="caution">
    <text evidence="2">The sequence shown here is derived from an EMBL/GenBank/DDBJ whole genome shotgun (WGS) entry which is preliminary data.</text>
</comment>
<evidence type="ECO:0000313" key="2">
    <source>
        <dbReference type="EMBL" id="KAK9910282.1"/>
    </source>
</evidence>
<protein>
    <submittedName>
        <fullName evidence="2">Uncharacterized protein</fullName>
    </submittedName>
</protein>
<gene>
    <name evidence="2" type="ORF">M0R45_034250</name>
</gene>
<accession>A0AAW1VTX8</accession>
<dbReference type="PANTHER" id="PTHR46635:SF1">
    <property type="entry name" value="GLYCOSYL TRANSFERASE FAMILY 1 PROTEIN"/>
    <property type="match status" value="1"/>
</dbReference>
<dbReference type="PANTHER" id="PTHR46635">
    <property type="entry name" value="GLYCOSYL TRANSFERASE FAMILY 1 PROTEIN"/>
    <property type="match status" value="1"/>
</dbReference>
<dbReference type="EMBL" id="JBEDUW010000007">
    <property type="protein sequence ID" value="KAK9910282.1"/>
    <property type="molecule type" value="Genomic_DNA"/>
</dbReference>
<dbReference type="AlphaFoldDB" id="A0AAW1VTX8"/>
<evidence type="ECO:0000256" key="1">
    <source>
        <dbReference type="SAM" id="MobiDB-lite"/>
    </source>
</evidence>
<proteinExistence type="predicted"/>
<feature type="compositionally biased region" description="Polar residues" evidence="1">
    <location>
        <begin position="176"/>
        <end position="185"/>
    </location>
</feature>
<sequence length="185" mass="21484">MDNDPRNPLGQDFWSFCDAINAGIASKDMLCFRWILFAFSEALKRMYGLKYNLESLPPMPVDGDTWSVMHSWALPTRSFLEFVMFSRMFVDALDAEMYNEHHSSGHCYLSLSKDKHCYSRLLELLVNVWAYHSARRMKMDEDLAEESDYEHPKRRWLWPSTGERSSGKPPPEAEDNSNTTVVSSI</sequence>
<organism evidence="2 3">
    <name type="scientific">Rubus argutus</name>
    <name type="common">Southern blackberry</name>
    <dbReference type="NCBI Taxonomy" id="59490"/>
    <lineage>
        <taxon>Eukaryota</taxon>
        <taxon>Viridiplantae</taxon>
        <taxon>Streptophyta</taxon>
        <taxon>Embryophyta</taxon>
        <taxon>Tracheophyta</taxon>
        <taxon>Spermatophyta</taxon>
        <taxon>Magnoliopsida</taxon>
        <taxon>eudicotyledons</taxon>
        <taxon>Gunneridae</taxon>
        <taxon>Pentapetalae</taxon>
        <taxon>rosids</taxon>
        <taxon>fabids</taxon>
        <taxon>Rosales</taxon>
        <taxon>Rosaceae</taxon>
        <taxon>Rosoideae</taxon>
        <taxon>Rosoideae incertae sedis</taxon>
        <taxon>Rubus</taxon>
    </lineage>
</organism>
<dbReference type="Proteomes" id="UP001457282">
    <property type="component" value="Unassembled WGS sequence"/>
</dbReference>
<reference evidence="2 3" key="1">
    <citation type="journal article" date="2023" name="G3 (Bethesda)">
        <title>A chromosome-length genome assembly and annotation of blackberry (Rubus argutus, cv. 'Hillquist').</title>
        <authorList>
            <person name="Bruna T."/>
            <person name="Aryal R."/>
            <person name="Dudchenko O."/>
            <person name="Sargent D.J."/>
            <person name="Mead D."/>
            <person name="Buti M."/>
            <person name="Cavallini A."/>
            <person name="Hytonen T."/>
            <person name="Andres J."/>
            <person name="Pham M."/>
            <person name="Weisz D."/>
            <person name="Mascagni F."/>
            <person name="Usai G."/>
            <person name="Natali L."/>
            <person name="Bassil N."/>
            <person name="Fernandez G.E."/>
            <person name="Lomsadze A."/>
            <person name="Armour M."/>
            <person name="Olukolu B."/>
            <person name="Poorten T."/>
            <person name="Britton C."/>
            <person name="Davik J."/>
            <person name="Ashrafi H."/>
            <person name="Aiden E.L."/>
            <person name="Borodovsky M."/>
            <person name="Worthington M."/>
        </authorList>
    </citation>
    <scope>NUCLEOTIDE SEQUENCE [LARGE SCALE GENOMIC DNA]</scope>
    <source>
        <strain evidence="2">PI 553951</strain>
    </source>
</reference>
<feature type="region of interest" description="Disordered" evidence="1">
    <location>
        <begin position="157"/>
        <end position="185"/>
    </location>
</feature>
<keyword evidence="3" id="KW-1185">Reference proteome</keyword>
<name>A0AAW1VTX8_RUBAR</name>
<evidence type="ECO:0000313" key="3">
    <source>
        <dbReference type="Proteomes" id="UP001457282"/>
    </source>
</evidence>